<name>A0A4S8JGY0_MUSBA</name>
<gene>
    <name evidence="2" type="ORF">C4D60_Mb07t21300</name>
</gene>
<reference evidence="2 3" key="1">
    <citation type="journal article" date="2019" name="Nat. Plants">
        <title>Genome sequencing of Musa balbisiana reveals subgenome evolution and function divergence in polyploid bananas.</title>
        <authorList>
            <person name="Yao X."/>
        </authorList>
    </citation>
    <scope>NUCLEOTIDE SEQUENCE [LARGE SCALE GENOMIC DNA]</scope>
    <source>
        <strain evidence="3">cv. DH-PKW</strain>
        <tissue evidence="2">Leaves</tissue>
    </source>
</reference>
<dbReference type="AlphaFoldDB" id="A0A4S8JGY0"/>
<keyword evidence="3" id="KW-1185">Reference proteome</keyword>
<dbReference type="Proteomes" id="UP000317650">
    <property type="component" value="Chromosome 7"/>
</dbReference>
<evidence type="ECO:0000256" key="1">
    <source>
        <dbReference type="SAM" id="MobiDB-lite"/>
    </source>
</evidence>
<protein>
    <submittedName>
        <fullName evidence="2">Uncharacterized protein</fullName>
    </submittedName>
</protein>
<feature type="compositionally biased region" description="Basic and acidic residues" evidence="1">
    <location>
        <begin position="43"/>
        <end position="53"/>
    </location>
</feature>
<sequence>MLPPHPSPSSADTSNAMLQNKKTVKVKASGEWRFGEEWHYNDSFEPHCGRSDGSEGIEMVIRRREE</sequence>
<accession>A0A4S8JGY0</accession>
<proteinExistence type="predicted"/>
<feature type="compositionally biased region" description="Polar residues" evidence="1">
    <location>
        <begin position="8"/>
        <end position="21"/>
    </location>
</feature>
<comment type="caution">
    <text evidence="2">The sequence shown here is derived from an EMBL/GenBank/DDBJ whole genome shotgun (WGS) entry which is preliminary data.</text>
</comment>
<organism evidence="2 3">
    <name type="scientific">Musa balbisiana</name>
    <name type="common">Banana</name>
    <dbReference type="NCBI Taxonomy" id="52838"/>
    <lineage>
        <taxon>Eukaryota</taxon>
        <taxon>Viridiplantae</taxon>
        <taxon>Streptophyta</taxon>
        <taxon>Embryophyta</taxon>
        <taxon>Tracheophyta</taxon>
        <taxon>Spermatophyta</taxon>
        <taxon>Magnoliopsida</taxon>
        <taxon>Liliopsida</taxon>
        <taxon>Zingiberales</taxon>
        <taxon>Musaceae</taxon>
        <taxon>Musa</taxon>
    </lineage>
</organism>
<feature type="region of interest" description="Disordered" evidence="1">
    <location>
        <begin position="1"/>
        <end position="24"/>
    </location>
</feature>
<dbReference type="EMBL" id="PYDT01000005">
    <property type="protein sequence ID" value="THU61248.1"/>
    <property type="molecule type" value="Genomic_DNA"/>
</dbReference>
<evidence type="ECO:0000313" key="3">
    <source>
        <dbReference type="Proteomes" id="UP000317650"/>
    </source>
</evidence>
<feature type="region of interest" description="Disordered" evidence="1">
    <location>
        <begin position="43"/>
        <end position="66"/>
    </location>
</feature>
<evidence type="ECO:0000313" key="2">
    <source>
        <dbReference type="EMBL" id="THU61248.1"/>
    </source>
</evidence>